<evidence type="ECO:0000259" key="2">
    <source>
        <dbReference type="Pfam" id="PF01575"/>
    </source>
</evidence>
<comment type="similarity">
    <text evidence="1">Belongs to the enoyl-CoA hydratase/isomerase family.</text>
</comment>
<evidence type="ECO:0000313" key="3">
    <source>
        <dbReference type="EMBL" id="MBB5848610.1"/>
    </source>
</evidence>
<evidence type="ECO:0000256" key="1">
    <source>
        <dbReference type="ARBA" id="ARBA00005254"/>
    </source>
</evidence>
<dbReference type="InterPro" id="IPR002539">
    <property type="entry name" value="MaoC-like_dom"/>
</dbReference>
<feature type="domain" description="MaoC-like" evidence="2">
    <location>
        <begin position="26"/>
        <end position="130"/>
    </location>
</feature>
<accession>A0A7W9N036</accession>
<dbReference type="Pfam" id="PF01575">
    <property type="entry name" value="MaoC_dehydratas"/>
    <property type="match status" value="1"/>
</dbReference>
<keyword evidence="4" id="KW-1185">Reference proteome</keyword>
<proteinExistence type="inferred from homology"/>
<dbReference type="InterPro" id="IPR052342">
    <property type="entry name" value="MCH/BMMD"/>
</dbReference>
<protein>
    <submittedName>
        <fullName evidence="3">Acyl dehydratase</fullName>
    </submittedName>
</protein>
<name>A0A7W9N036_9MICC</name>
<evidence type="ECO:0000313" key="4">
    <source>
        <dbReference type="Proteomes" id="UP000567246"/>
    </source>
</evidence>
<comment type="caution">
    <text evidence="3">The sequence shown here is derived from an EMBL/GenBank/DDBJ whole genome shotgun (WGS) entry which is preliminary data.</text>
</comment>
<dbReference type="PANTHER" id="PTHR43664:SF1">
    <property type="entry name" value="BETA-METHYLMALYL-COA DEHYDRATASE"/>
    <property type="match status" value="1"/>
</dbReference>
<reference evidence="3 4" key="1">
    <citation type="submission" date="2020-08" db="EMBL/GenBank/DDBJ databases">
        <title>Sequencing the genomes of 1000 actinobacteria strains.</title>
        <authorList>
            <person name="Klenk H.-P."/>
        </authorList>
    </citation>
    <scope>NUCLEOTIDE SEQUENCE [LARGE SCALE GENOMIC DNA]</scope>
    <source>
        <strain evidence="3 4">DSM 17945</strain>
    </source>
</reference>
<dbReference type="EMBL" id="JACHMW010000001">
    <property type="protein sequence ID" value="MBB5848610.1"/>
    <property type="molecule type" value="Genomic_DNA"/>
</dbReference>
<dbReference type="Gene3D" id="3.10.129.10">
    <property type="entry name" value="Hotdog Thioesterase"/>
    <property type="match status" value="1"/>
</dbReference>
<gene>
    <name evidence="3" type="ORF">HDA33_001174</name>
</gene>
<dbReference type="PANTHER" id="PTHR43664">
    <property type="entry name" value="MONOAMINE OXIDASE-RELATED"/>
    <property type="match status" value="1"/>
</dbReference>
<dbReference type="CDD" id="cd03451">
    <property type="entry name" value="FkbR2"/>
    <property type="match status" value="1"/>
</dbReference>
<dbReference type="Proteomes" id="UP000567246">
    <property type="component" value="Unassembled WGS sequence"/>
</dbReference>
<dbReference type="AlphaFoldDB" id="A0A7W9N036"/>
<dbReference type="RefSeq" id="WP_017489646.1">
    <property type="nucleotide sequence ID" value="NZ_BAABAG010000007.1"/>
</dbReference>
<dbReference type="InterPro" id="IPR029069">
    <property type="entry name" value="HotDog_dom_sf"/>
</dbReference>
<organism evidence="3 4">
    <name type="scientific">Micrococcus endophyticus</name>
    <dbReference type="NCBI Taxonomy" id="455343"/>
    <lineage>
        <taxon>Bacteria</taxon>
        <taxon>Bacillati</taxon>
        <taxon>Actinomycetota</taxon>
        <taxon>Actinomycetes</taxon>
        <taxon>Micrococcales</taxon>
        <taxon>Micrococcaceae</taxon>
        <taxon>Micrococcus</taxon>
    </lineage>
</organism>
<sequence>MGRAEPGAAPERVEIVQRGRYADELAVGQVYLHRPGRTLTEADNVLFTTLTMNPQALHLDHAFAQTQSFGRPLVNSMLTLSTLVGLAVAQTTQGTLVAQLGLGEIAFPAPVFHGDTLYGCSEVTAVRESSSRPGQRIVTFAMTGENQHGDVVVRAERTCLMWTEAAHADARAQAAADAAEERA</sequence>
<dbReference type="SUPFAM" id="SSF54637">
    <property type="entry name" value="Thioesterase/thiol ester dehydrase-isomerase"/>
    <property type="match status" value="1"/>
</dbReference>